<evidence type="ECO:0000256" key="10">
    <source>
        <dbReference type="ARBA" id="ARBA00022786"/>
    </source>
</evidence>
<evidence type="ECO:0000256" key="16">
    <source>
        <dbReference type="ARBA" id="ARBA00032491"/>
    </source>
</evidence>
<keyword evidence="7" id="KW-0677">Repeat</keyword>
<name>A0A8H7RTC9_9FUNG</name>
<evidence type="ECO:0000256" key="4">
    <source>
        <dbReference type="ARBA" id="ARBA00022490"/>
    </source>
</evidence>
<evidence type="ECO:0000313" key="19">
    <source>
        <dbReference type="Proteomes" id="UP000646827"/>
    </source>
</evidence>
<comment type="similarity">
    <text evidence="15">Belongs to the BABAM2 family.</text>
</comment>
<evidence type="ECO:0000256" key="5">
    <source>
        <dbReference type="ARBA" id="ARBA00022618"/>
    </source>
</evidence>
<evidence type="ECO:0000256" key="3">
    <source>
        <dbReference type="ARBA" id="ARBA00019438"/>
    </source>
</evidence>
<dbReference type="GO" id="GO:0006915">
    <property type="term" value="P:apoptotic process"/>
    <property type="evidence" value="ECO:0007669"/>
    <property type="project" value="UniProtKB-KW"/>
</dbReference>
<keyword evidence="11" id="KW-0156">Chromatin regulator</keyword>
<evidence type="ECO:0000256" key="13">
    <source>
        <dbReference type="ARBA" id="ARBA00023242"/>
    </source>
</evidence>
<keyword evidence="12" id="KW-0234">DNA repair</keyword>
<proteinExistence type="inferred from homology"/>
<evidence type="ECO:0000256" key="8">
    <source>
        <dbReference type="ARBA" id="ARBA00022763"/>
    </source>
</evidence>
<dbReference type="AlphaFoldDB" id="A0A8H7RTC9"/>
<accession>A0A8H7RTC9</accession>
<keyword evidence="14" id="KW-0131">Cell cycle</keyword>
<dbReference type="GO" id="GO:0070552">
    <property type="term" value="C:BRISC complex"/>
    <property type="evidence" value="ECO:0007669"/>
    <property type="project" value="InterPro"/>
</dbReference>
<evidence type="ECO:0000256" key="17">
    <source>
        <dbReference type="ARBA" id="ARBA00032630"/>
    </source>
</evidence>
<dbReference type="GO" id="GO:0006325">
    <property type="term" value="P:chromatin organization"/>
    <property type="evidence" value="ECO:0007669"/>
    <property type="project" value="UniProtKB-KW"/>
</dbReference>
<dbReference type="Proteomes" id="UP000646827">
    <property type="component" value="Unassembled WGS sequence"/>
</dbReference>
<evidence type="ECO:0000256" key="11">
    <source>
        <dbReference type="ARBA" id="ARBA00022853"/>
    </source>
</evidence>
<dbReference type="PANTHER" id="PTHR15189">
    <property type="entry name" value="BRISC AND BRCA1-A COMPLEX MEMBER 2"/>
    <property type="match status" value="1"/>
</dbReference>
<keyword evidence="6" id="KW-0053">Apoptosis</keyword>
<evidence type="ECO:0000256" key="15">
    <source>
        <dbReference type="ARBA" id="ARBA00025766"/>
    </source>
</evidence>
<dbReference type="OrthoDB" id="2381959at2759"/>
<evidence type="ECO:0000256" key="1">
    <source>
        <dbReference type="ARBA" id="ARBA00004123"/>
    </source>
</evidence>
<keyword evidence="9" id="KW-0498">Mitosis</keyword>
<comment type="subcellular location">
    <subcellularLocation>
        <location evidence="2">Cytoplasm</location>
    </subcellularLocation>
    <subcellularLocation>
        <location evidence="1">Nucleus</location>
    </subcellularLocation>
</comment>
<gene>
    <name evidence="18" type="ORF">INT45_001449</name>
</gene>
<keyword evidence="5" id="KW-0132">Cell division</keyword>
<keyword evidence="8" id="KW-0227">DNA damage</keyword>
<evidence type="ECO:0000256" key="7">
    <source>
        <dbReference type="ARBA" id="ARBA00022737"/>
    </source>
</evidence>
<dbReference type="InterPro" id="IPR010358">
    <property type="entry name" value="BRE"/>
</dbReference>
<dbReference type="GO" id="GO:0006302">
    <property type="term" value="P:double-strand break repair"/>
    <property type="evidence" value="ECO:0007669"/>
    <property type="project" value="TreeGrafter"/>
</dbReference>
<keyword evidence="19" id="KW-1185">Reference proteome</keyword>
<dbReference type="EMBL" id="JAEPRB010000413">
    <property type="protein sequence ID" value="KAG2216385.1"/>
    <property type="molecule type" value="Genomic_DNA"/>
</dbReference>
<keyword evidence="4" id="KW-0963">Cytoplasm</keyword>
<comment type="caution">
    <text evidence="18">The sequence shown here is derived from an EMBL/GenBank/DDBJ whole genome shotgun (WGS) entry which is preliminary data.</text>
</comment>
<keyword evidence="13" id="KW-0539">Nucleus</keyword>
<evidence type="ECO:0000256" key="2">
    <source>
        <dbReference type="ARBA" id="ARBA00004496"/>
    </source>
</evidence>
<evidence type="ECO:0000256" key="6">
    <source>
        <dbReference type="ARBA" id="ARBA00022703"/>
    </source>
</evidence>
<evidence type="ECO:0000256" key="9">
    <source>
        <dbReference type="ARBA" id="ARBA00022776"/>
    </source>
</evidence>
<reference evidence="18 19" key="1">
    <citation type="submission" date="2020-12" db="EMBL/GenBank/DDBJ databases">
        <title>Metabolic potential, ecology and presence of endohyphal bacteria is reflected in genomic diversity of Mucoromycotina.</title>
        <authorList>
            <person name="Muszewska A."/>
            <person name="Okrasinska A."/>
            <person name="Steczkiewicz K."/>
            <person name="Drgas O."/>
            <person name="Orlowska M."/>
            <person name="Perlinska-Lenart U."/>
            <person name="Aleksandrzak-Piekarczyk T."/>
            <person name="Szatraj K."/>
            <person name="Zielenkiewicz U."/>
            <person name="Pilsyk S."/>
            <person name="Malc E."/>
            <person name="Mieczkowski P."/>
            <person name="Kruszewska J.S."/>
            <person name="Biernat P."/>
            <person name="Pawlowska J."/>
        </authorList>
    </citation>
    <scope>NUCLEOTIDE SEQUENCE [LARGE SCALE GENOMIC DNA]</scope>
    <source>
        <strain evidence="18 19">CBS 142.35</strain>
    </source>
</reference>
<protein>
    <recommendedName>
        <fullName evidence="3">BRISC and BRCA1-A complex member 2</fullName>
    </recommendedName>
    <alternativeName>
        <fullName evidence="16">BRCA1-A complex subunit BRE</fullName>
    </alternativeName>
    <alternativeName>
        <fullName evidence="17">BRCA1/BRCA2-containing complex subunit 45</fullName>
    </alternativeName>
</protein>
<keyword evidence="10" id="KW-0833">Ubl conjugation pathway</keyword>
<evidence type="ECO:0000256" key="14">
    <source>
        <dbReference type="ARBA" id="ARBA00023306"/>
    </source>
</evidence>
<organism evidence="18 19">
    <name type="scientific">Circinella minor</name>
    <dbReference type="NCBI Taxonomy" id="1195481"/>
    <lineage>
        <taxon>Eukaryota</taxon>
        <taxon>Fungi</taxon>
        <taxon>Fungi incertae sedis</taxon>
        <taxon>Mucoromycota</taxon>
        <taxon>Mucoromycotina</taxon>
        <taxon>Mucoromycetes</taxon>
        <taxon>Mucorales</taxon>
        <taxon>Lichtheimiaceae</taxon>
        <taxon>Circinella</taxon>
    </lineage>
</organism>
<evidence type="ECO:0000313" key="18">
    <source>
        <dbReference type="EMBL" id="KAG2216385.1"/>
    </source>
</evidence>
<evidence type="ECO:0000256" key="12">
    <source>
        <dbReference type="ARBA" id="ARBA00023204"/>
    </source>
</evidence>
<sequence length="371" mass="42745">MDENYYPKLQKALQYLDDNRIPGIHIISGHTSDPFFGQGKSRQYDRLDIHFSYQNNRTEVPCQVVFDSSDYNFSPDIIINPTWQAFSNEKLLLLEWDIDDPKCLHQWLSSLWIHFNQMLFGDEEYDELQSSREPTPIDLITPVEQPSSIVSAPAALPESSIGEQYQPITISSNTRQTSSIVSFSDDRELQVSQQRHHQDEEAEISIIEDQNTFVEDDSAMDFEYRSFNERRGFIEQLISDMPNHVIRFDAINFSSIALYMTVKIPDVLWNELIVYHQKVLNDVTTKVGKARNTAAAIVQLTMDENFPQSPLNIILISAVNTIPLTDGEPEQRQFEMVMNSSLDIEHMCKIVKDTLIEEIPKFHSGLFDNNS</sequence>
<dbReference type="GO" id="GO:0051301">
    <property type="term" value="P:cell division"/>
    <property type="evidence" value="ECO:0007669"/>
    <property type="project" value="UniProtKB-KW"/>
</dbReference>
<dbReference type="PANTHER" id="PTHR15189:SF7">
    <property type="entry name" value="BRISC AND BRCA1-A COMPLEX MEMBER 2"/>
    <property type="match status" value="1"/>
</dbReference>
<dbReference type="GO" id="GO:0005737">
    <property type="term" value="C:cytoplasm"/>
    <property type="evidence" value="ECO:0007669"/>
    <property type="project" value="UniProtKB-SubCell"/>
</dbReference>